<accession>A0AAV7H4V0</accession>
<keyword evidence="3" id="KW-1185">Reference proteome</keyword>
<sequence>MAPVLYEITAADLAAANQLLALSGVGGGDGGGGDDSDSNGSEFILRSMGSTESLEGRRRRRRLRKYRRICDVYLTAAVVSGGDQSDFRWGREMIY</sequence>
<organism evidence="2 3">
    <name type="scientific">Dendrobium chrysotoxum</name>
    <name type="common">Orchid</name>
    <dbReference type="NCBI Taxonomy" id="161865"/>
    <lineage>
        <taxon>Eukaryota</taxon>
        <taxon>Viridiplantae</taxon>
        <taxon>Streptophyta</taxon>
        <taxon>Embryophyta</taxon>
        <taxon>Tracheophyta</taxon>
        <taxon>Spermatophyta</taxon>
        <taxon>Magnoliopsida</taxon>
        <taxon>Liliopsida</taxon>
        <taxon>Asparagales</taxon>
        <taxon>Orchidaceae</taxon>
        <taxon>Epidendroideae</taxon>
        <taxon>Malaxideae</taxon>
        <taxon>Dendrobiinae</taxon>
        <taxon>Dendrobium</taxon>
    </lineage>
</organism>
<reference evidence="2 3" key="1">
    <citation type="journal article" date="2021" name="Hortic Res">
        <title>Chromosome-scale assembly of the Dendrobium chrysotoxum genome enhances the understanding of orchid evolution.</title>
        <authorList>
            <person name="Zhang Y."/>
            <person name="Zhang G.Q."/>
            <person name="Zhang D."/>
            <person name="Liu X.D."/>
            <person name="Xu X.Y."/>
            <person name="Sun W.H."/>
            <person name="Yu X."/>
            <person name="Zhu X."/>
            <person name="Wang Z.W."/>
            <person name="Zhao X."/>
            <person name="Zhong W.Y."/>
            <person name="Chen H."/>
            <person name="Yin W.L."/>
            <person name="Huang T."/>
            <person name="Niu S.C."/>
            <person name="Liu Z.J."/>
        </authorList>
    </citation>
    <scope>NUCLEOTIDE SEQUENCE [LARGE SCALE GENOMIC DNA]</scope>
    <source>
        <strain evidence="2">Lindl</strain>
    </source>
</reference>
<feature type="region of interest" description="Disordered" evidence="1">
    <location>
        <begin position="28"/>
        <end position="59"/>
    </location>
</feature>
<name>A0AAV7H4V0_DENCH</name>
<dbReference type="Proteomes" id="UP000775213">
    <property type="component" value="Unassembled WGS sequence"/>
</dbReference>
<protein>
    <submittedName>
        <fullName evidence="2">Uncharacterized protein</fullName>
    </submittedName>
</protein>
<gene>
    <name evidence="2" type="ORF">IEQ34_007807</name>
</gene>
<evidence type="ECO:0000313" key="3">
    <source>
        <dbReference type="Proteomes" id="UP000775213"/>
    </source>
</evidence>
<dbReference type="EMBL" id="JAGFBR010000008">
    <property type="protein sequence ID" value="KAH0463225.1"/>
    <property type="molecule type" value="Genomic_DNA"/>
</dbReference>
<comment type="caution">
    <text evidence="2">The sequence shown here is derived from an EMBL/GenBank/DDBJ whole genome shotgun (WGS) entry which is preliminary data.</text>
</comment>
<proteinExistence type="predicted"/>
<evidence type="ECO:0000313" key="2">
    <source>
        <dbReference type="EMBL" id="KAH0463225.1"/>
    </source>
</evidence>
<evidence type="ECO:0000256" key="1">
    <source>
        <dbReference type="SAM" id="MobiDB-lite"/>
    </source>
</evidence>
<dbReference type="AlphaFoldDB" id="A0AAV7H4V0"/>